<dbReference type="Proteomes" id="UP000485058">
    <property type="component" value="Unassembled WGS sequence"/>
</dbReference>
<sequence length="237" mass="25523">MPTTSKGLHGLGAHQPSTSVQYVGAAERRSRCISGSTCGKVQPGHCVISAAFKREPRRMSQEGGSCCWRMQLGVEGEAEADSWLREEECGTGAIHIGRIVNLEAKQRGNGVWGEGRCCLSIHVCSVRWMQHGLWHLCRHKCQDSETRKVWEAVRNIEDVTENRGSRGGFGACAGMVLTIYDAHHICPTAAPPASLHTHVSSSALSVGADHPHQSALLQVVIAGTTSFYDLPAATALT</sequence>
<reference evidence="1 2" key="1">
    <citation type="submission" date="2020-02" db="EMBL/GenBank/DDBJ databases">
        <title>Draft genome sequence of Haematococcus lacustris strain NIES-144.</title>
        <authorList>
            <person name="Morimoto D."/>
            <person name="Nakagawa S."/>
            <person name="Yoshida T."/>
            <person name="Sawayama S."/>
        </authorList>
    </citation>
    <scope>NUCLEOTIDE SEQUENCE [LARGE SCALE GENOMIC DNA]</scope>
    <source>
        <strain evidence="1 2">NIES-144</strain>
    </source>
</reference>
<evidence type="ECO:0000313" key="1">
    <source>
        <dbReference type="EMBL" id="GFH20951.1"/>
    </source>
</evidence>
<gene>
    <name evidence="1" type="ORF">HaLaN_18160</name>
</gene>
<name>A0A699ZFI4_HAELA</name>
<keyword evidence="2" id="KW-1185">Reference proteome</keyword>
<proteinExistence type="predicted"/>
<dbReference type="AlphaFoldDB" id="A0A699ZFI4"/>
<organism evidence="1 2">
    <name type="scientific">Haematococcus lacustris</name>
    <name type="common">Green alga</name>
    <name type="synonym">Haematococcus pluvialis</name>
    <dbReference type="NCBI Taxonomy" id="44745"/>
    <lineage>
        <taxon>Eukaryota</taxon>
        <taxon>Viridiplantae</taxon>
        <taxon>Chlorophyta</taxon>
        <taxon>core chlorophytes</taxon>
        <taxon>Chlorophyceae</taxon>
        <taxon>CS clade</taxon>
        <taxon>Chlamydomonadales</taxon>
        <taxon>Haematococcaceae</taxon>
        <taxon>Haematococcus</taxon>
    </lineage>
</organism>
<dbReference type="EMBL" id="BLLF01001732">
    <property type="protein sequence ID" value="GFH20951.1"/>
    <property type="molecule type" value="Genomic_DNA"/>
</dbReference>
<protein>
    <submittedName>
        <fullName evidence="1">Uncharacterized protein</fullName>
    </submittedName>
</protein>
<accession>A0A699ZFI4</accession>
<comment type="caution">
    <text evidence="1">The sequence shown here is derived from an EMBL/GenBank/DDBJ whole genome shotgun (WGS) entry which is preliminary data.</text>
</comment>
<evidence type="ECO:0000313" key="2">
    <source>
        <dbReference type="Proteomes" id="UP000485058"/>
    </source>
</evidence>